<evidence type="ECO:0000313" key="7">
    <source>
        <dbReference type="Proteomes" id="UP000092565"/>
    </source>
</evidence>
<dbReference type="SMART" id="SM00342">
    <property type="entry name" value="HTH_ARAC"/>
    <property type="match status" value="1"/>
</dbReference>
<dbReference type="EMBL" id="JARCJK010000007">
    <property type="protein sequence ID" value="MDE4166959.1"/>
    <property type="molecule type" value="Genomic_DNA"/>
</dbReference>
<evidence type="ECO:0000256" key="3">
    <source>
        <dbReference type="ARBA" id="ARBA00023163"/>
    </source>
</evidence>
<dbReference type="GO" id="GO:0043565">
    <property type="term" value="F:sequence-specific DNA binding"/>
    <property type="evidence" value="ECO:0007669"/>
    <property type="project" value="InterPro"/>
</dbReference>
<reference evidence="5 7" key="1">
    <citation type="submission" date="2016-04" db="EMBL/GenBank/DDBJ databases">
        <authorList>
            <person name="Evans L.H."/>
            <person name="Alamgir A."/>
            <person name="Owens N."/>
            <person name="Weber N.D."/>
            <person name="Virtaneva K."/>
            <person name="Barbian K."/>
            <person name="Babar A."/>
            <person name="Rosenke K."/>
        </authorList>
    </citation>
    <scope>NUCLEOTIDE SEQUENCE [LARGE SCALE GENOMIC DNA]</scope>
    <source>
        <strain evidence="5 7">JL2886</strain>
    </source>
</reference>
<dbReference type="Pfam" id="PF12833">
    <property type="entry name" value="HTH_18"/>
    <property type="match status" value="1"/>
</dbReference>
<evidence type="ECO:0000256" key="2">
    <source>
        <dbReference type="ARBA" id="ARBA00023125"/>
    </source>
</evidence>
<dbReference type="Gene3D" id="1.10.10.60">
    <property type="entry name" value="Homeodomain-like"/>
    <property type="match status" value="1"/>
</dbReference>
<dbReference type="PANTHER" id="PTHR43280">
    <property type="entry name" value="ARAC-FAMILY TRANSCRIPTIONAL REGULATOR"/>
    <property type="match status" value="1"/>
</dbReference>
<organism evidence="5 7">
    <name type="scientific">Phaeobacter gallaeciensis</name>
    <dbReference type="NCBI Taxonomy" id="60890"/>
    <lineage>
        <taxon>Bacteria</taxon>
        <taxon>Pseudomonadati</taxon>
        <taxon>Pseudomonadota</taxon>
        <taxon>Alphaproteobacteria</taxon>
        <taxon>Rhodobacterales</taxon>
        <taxon>Roseobacteraceae</taxon>
        <taxon>Phaeobacter</taxon>
    </lineage>
</organism>
<dbReference type="EMBL" id="CP015124">
    <property type="protein sequence ID" value="ANP36254.1"/>
    <property type="molecule type" value="Genomic_DNA"/>
</dbReference>
<gene>
    <name evidence="5" type="ORF">JL2886_01336</name>
    <name evidence="6" type="ORF">PXK24_14780</name>
</gene>
<evidence type="ECO:0000259" key="4">
    <source>
        <dbReference type="PROSITE" id="PS01124"/>
    </source>
</evidence>
<feature type="domain" description="HTH araC/xylS-type" evidence="4">
    <location>
        <begin position="183"/>
        <end position="281"/>
    </location>
</feature>
<dbReference type="Pfam" id="PF02311">
    <property type="entry name" value="AraC_binding"/>
    <property type="match status" value="1"/>
</dbReference>
<dbReference type="OrthoDB" id="9814125at2"/>
<keyword evidence="3" id="KW-0804">Transcription</keyword>
<accession>A0A1B0ZQ98</accession>
<dbReference type="PATRIC" id="fig|60890.4.peg.1312"/>
<evidence type="ECO:0000256" key="1">
    <source>
        <dbReference type="ARBA" id="ARBA00023015"/>
    </source>
</evidence>
<keyword evidence="1" id="KW-0805">Transcription regulation</keyword>
<protein>
    <submittedName>
        <fullName evidence="6">Helix-turn-helix domain-containing protein</fullName>
    </submittedName>
    <submittedName>
        <fullName evidence="5">Transcriptional regulator</fullName>
    </submittedName>
</protein>
<dbReference type="CDD" id="cd06999">
    <property type="entry name" value="cupin_HpaA-like_N"/>
    <property type="match status" value="1"/>
</dbReference>
<dbReference type="SUPFAM" id="SSF51215">
    <property type="entry name" value="Regulatory protein AraC"/>
    <property type="match status" value="1"/>
</dbReference>
<name>A0A1B0ZQ98_9RHOB</name>
<dbReference type="InterPro" id="IPR018060">
    <property type="entry name" value="HTH_AraC"/>
</dbReference>
<dbReference type="RefSeq" id="WP_065273569.1">
    <property type="nucleotide sequence ID" value="NZ_CP015124.1"/>
</dbReference>
<evidence type="ECO:0000313" key="6">
    <source>
        <dbReference type="EMBL" id="MDE4166959.1"/>
    </source>
</evidence>
<dbReference type="Proteomes" id="UP001218364">
    <property type="component" value="Unassembled WGS sequence"/>
</dbReference>
<sequence>MTSALQIRSYNLFGETDELADVLHVETIRSRSEQHDWQLSPHRHARLHQVLFMTSGGGVVDLDGGAHTLPAPCFVNIPRGVVHGYTFEPETSGWVVTLPSDLVDHCIRSGEGVRGPLDHACVLPLPPDLRSMAETLYQEYHGQNFARAQLLRSLAGTLTALVARHIHTAEGGDRQNGGNPIFSRFETLVEQHFRSRRPLAEYARDLAVSPTHLNRIVHQVTGQSASHLVNERMLREARRMLLYTSLSAAQIAYDLGFSDPAHFSRVFTKGTGMPPRAFRKQLGDSA</sequence>
<proteinExistence type="predicted"/>
<dbReference type="InterPro" id="IPR037923">
    <property type="entry name" value="HTH-like"/>
</dbReference>
<dbReference type="InterPro" id="IPR014710">
    <property type="entry name" value="RmlC-like_jellyroll"/>
</dbReference>
<evidence type="ECO:0000313" key="5">
    <source>
        <dbReference type="EMBL" id="ANP36254.1"/>
    </source>
</evidence>
<dbReference type="PROSITE" id="PS01124">
    <property type="entry name" value="HTH_ARAC_FAMILY_2"/>
    <property type="match status" value="1"/>
</dbReference>
<dbReference type="SUPFAM" id="SSF46689">
    <property type="entry name" value="Homeodomain-like"/>
    <property type="match status" value="1"/>
</dbReference>
<dbReference type="InterPro" id="IPR003313">
    <property type="entry name" value="AraC-bd"/>
</dbReference>
<dbReference type="GO" id="GO:0003700">
    <property type="term" value="F:DNA-binding transcription factor activity"/>
    <property type="evidence" value="ECO:0007669"/>
    <property type="project" value="InterPro"/>
</dbReference>
<dbReference type="InterPro" id="IPR047264">
    <property type="entry name" value="Cupin_HpaA-like_N"/>
</dbReference>
<evidence type="ECO:0000313" key="8">
    <source>
        <dbReference type="Proteomes" id="UP001218364"/>
    </source>
</evidence>
<dbReference type="InterPro" id="IPR009057">
    <property type="entry name" value="Homeodomain-like_sf"/>
</dbReference>
<keyword evidence="7" id="KW-1185">Reference proteome</keyword>
<dbReference type="AlphaFoldDB" id="A0A1B0ZQ98"/>
<dbReference type="Proteomes" id="UP000092565">
    <property type="component" value="Chromosome"/>
</dbReference>
<keyword evidence="2" id="KW-0238">DNA-binding</keyword>
<dbReference type="PANTHER" id="PTHR43280:SF32">
    <property type="entry name" value="TRANSCRIPTIONAL REGULATORY PROTEIN"/>
    <property type="match status" value="1"/>
</dbReference>
<dbReference type="Gene3D" id="2.60.120.10">
    <property type="entry name" value="Jelly Rolls"/>
    <property type="match status" value="1"/>
</dbReference>
<reference evidence="6 8" key="2">
    <citation type="submission" date="2023-02" db="EMBL/GenBank/DDBJ databases">
        <title>Population genomics of bacteria associated with diatom.</title>
        <authorList>
            <person name="Xie J."/>
            <person name="Wang H."/>
        </authorList>
    </citation>
    <scope>NUCLEOTIDE SEQUENCE [LARGE SCALE GENOMIC DNA]</scope>
    <source>
        <strain evidence="6 8">PT47_8</strain>
    </source>
</reference>